<organism evidence="1 2">
    <name type="scientific">Antarcticirhabdus aurantiaca</name>
    <dbReference type="NCBI Taxonomy" id="2606717"/>
    <lineage>
        <taxon>Bacteria</taxon>
        <taxon>Pseudomonadati</taxon>
        <taxon>Pseudomonadota</taxon>
        <taxon>Alphaproteobacteria</taxon>
        <taxon>Hyphomicrobiales</taxon>
        <taxon>Aurantimonadaceae</taxon>
        <taxon>Antarcticirhabdus</taxon>
    </lineage>
</organism>
<name>A0ACD4NX72_9HYPH</name>
<protein>
    <submittedName>
        <fullName evidence="1">Uncharacterized protein</fullName>
    </submittedName>
</protein>
<dbReference type="Proteomes" id="UP001163223">
    <property type="component" value="Chromosome"/>
</dbReference>
<proteinExistence type="predicted"/>
<reference evidence="1" key="1">
    <citation type="submission" date="2022-11" db="EMBL/GenBank/DDBJ databases">
        <title>beta-Carotene-producing bacterium, Jeongeuplla avenae sp. nov., alleviates the salt stress of Arabidopsis seedlings.</title>
        <authorList>
            <person name="Jiang L."/>
            <person name="Lee J."/>
        </authorList>
    </citation>
    <scope>NUCLEOTIDE SEQUENCE</scope>
    <source>
        <strain evidence="1">DY_R2A_6</strain>
    </source>
</reference>
<accession>A0ACD4NX72</accession>
<dbReference type="EMBL" id="CP113520">
    <property type="protein sequence ID" value="WAJ31621.1"/>
    <property type="molecule type" value="Genomic_DNA"/>
</dbReference>
<keyword evidence="2" id="KW-1185">Reference proteome</keyword>
<evidence type="ECO:0000313" key="2">
    <source>
        <dbReference type="Proteomes" id="UP001163223"/>
    </source>
</evidence>
<evidence type="ECO:0000313" key="1">
    <source>
        <dbReference type="EMBL" id="WAJ31621.1"/>
    </source>
</evidence>
<gene>
    <name evidence="1" type="ORF">OXU80_28060</name>
</gene>
<sequence>MQIDILLFDEASGDGLSSATRFGGLPSASGDFTWPTCRSCDGEMQFLGQVRSPTSERLHLVFMCQNNPGVCSEWDADKGANAVICTATDGLRIAPAPSDGETVRATLYGARVERVRASSYDEARSGWSERHPGRQREVLGQIGGEPDWLQGDETPRCDHCNEPMRFVAQIEEGPDYDTGMNFAGGCGYLFECGCVGGRGKFLWQS</sequence>